<feature type="compositionally biased region" description="Basic residues" evidence="2">
    <location>
        <begin position="228"/>
        <end position="255"/>
    </location>
</feature>
<keyword evidence="4" id="KW-1185">Reference proteome</keyword>
<dbReference type="EMBL" id="WIXP02000007">
    <property type="protein sequence ID" value="KAF6207689.1"/>
    <property type="molecule type" value="Genomic_DNA"/>
</dbReference>
<evidence type="ECO:0000256" key="1">
    <source>
        <dbReference type="SAM" id="Coils"/>
    </source>
</evidence>
<gene>
    <name evidence="3" type="ORF">GE061_016137</name>
</gene>
<feature type="compositionally biased region" description="Basic and acidic residues" evidence="2">
    <location>
        <begin position="23"/>
        <end position="36"/>
    </location>
</feature>
<feature type="region of interest" description="Disordered" evidence="2">
    <location>
        <begin position="1"/>
        <end position="52"/>
    </location>
</feature>
<feature type="region of interest" description="Disordered" evidence="2">
    <location>
        <begin position="326"/>
        <end position="353"/>
    </location>
</feature>
<proteinExistence type="predicted"/>
<feature type="compositionally biased region" description="Basic and acidic residues" evidence="2">
    <location>
        <begin position="326"/>
        <end position="339"/>
    </location>
</feature>
<dbReference type="Proteomes" id="UP000466442">
    <property type="component" value="Unassembled WGS sequence"/>
</dbReference>
<dbReference type="AlphaFoldDB" id="A0A8S9XGH5"/>
<name>A0A8S9XGH5_APOLU</name>
<comment type="caution">
    <text evidence="3">The sequence shown here is derived from an EMBL/GenBank/DDBJ whole genome shotgun (WGS) entry which is preliminary data.</text>
</comment>
<accession>A0A8S9XGH5</accession>
<reference evidence="3" key="1">
    <citation type="journal article" date="2021" name="Mol. Ecol. Resour.">
        <title>Apolygus lucorum genome provides insights into omnivorousness and mesophyll feeding.</title>
        <authorList>
            <person name="Liu Y."/>
            <person name="Liu H."/>
            <person name="Wang H."/>
            <person name="Huang T."/>
            <person name="Liu B."/>
            <person name="Yang B."/>
            <person name="Yin L."/>
            <person name="Li B."/>
            <person name="Zhang Y."/>
            <person name="Zhang S."/>
            <person name="Jiang F."/>
            <person name="Zhang X."/>
            <person name="Ren Y."/>
            <person name="Wang B."/>
            <person name="Wang S."/>
            <person name="Lu Y."/>
            <person name="Wu K."/>
            <person name="Fan W."/>
            <person name="Wang G."/>
        </authorList>
    </citation>
    <scope>NUCLEOTIDE SEQUENCE</scope>
    <source>
        <strain evidence="3">12Hb</strain>
    </source>
</reference>
<evidence type="ECO:0000313" key="4">
    <source>
        <dbReference type="Proteomes" id="UP000466442"/>
    </source>
</evidence>
<evidence type="ECO:0000256" key="2">
    <source>
        <dbReference type="SAM" id="MobiDB-lite"/>
    </source>
</evidence>
<feature type="region of interest" description="Disordered" evidence="2">
    <location>
        <begin position="206"/>
        <end position="262"/>
    </location>
</feature>
<evidence type="ECO:0000313" key="3">
    <source>
        <dbReference type="EMBL" id="KAF6207689.1"/>
    </source>
</evidence>
<organism evidence="3 4">
    <name type="scientific">Apolygus lucorum</name>
    <name type="common">Small green plant bug</name>
    <name type="synonym">Lygocoris lucorum</name>
    <dbReference type="NCBI Taxonomy" id="248454"/>
    <lineage>
        <taxon>Eukaryota</taxon>
        <taxon>Metazoa</taxon>
        <taxon>Ecdysozoa</taxon>
        <taxon>Arthropoda</taxon>
        <taxon>Hexapoda</taxon>
        <taxon>Insecta</taxon>
        <taxon>Pterygota</taxon>
        <taxon>Neoptera</taxon>
        <taxon>Paraneoptera</taxon>
        <taxon>Hemiptera</taxon>
        <taxon>Heteroptera</taxon>
        <taxon>Panheteroptera</taxon>
        <taxon>Cimicomorpha</taxon>
        <taxon>Miridae</taxon>
        <taxon>Mirini</taxon>
        <taxon>Apolygus</taxon>
    </lineage>
</organism>
<protein>
    <submittedName>
        <fullName evidence="3">Uncharacterized protein</fullName>
    </submittedName>
</protein>
<sequence length="742" mass="83616">MKTKPANKGSKEPVPRKPKKSERKSIYGREKPDEKKQRRPIQKNRFTSIEELQSPDGNVPLELFGSLIFNLAQETSDVHISDSTGDYELRVSNDTLKEFKLKVLLGVDHRSKPKFTILLGDCQCYPELPEGTLNLESRRVHADDESETNPKNEVIYDDRHKGHYSIETGLVEVNELGHCSENIPEPDTADSVEASIGVTTFEQVSIQKSHISPEQRDADDELTQLSRKSSKSAKKVEKHRSKEHKKNSQVKRQRPVKMPSGASTYMNNLEGFIQFLMNDEICYSALANTRAPPNVTKVARRIVGGRNLIKYSDGKEFLITFEEKDPSNEDKQMSEHKNESSCPPNSVKSDSDDNLSTLKELLSASDDKNGTRLEEEAEAREELMRANEFVETVKNEIVEWQARCEEAIDVTIICNEKGATLTEKPAETGEIGISDVLNALQKVDDVYEDATSDSSNMAQADSLEQFFLELDEYEKVAVSKETNVTVTLDKDLTPDIPNNVKAGATSVKSEVSHFQHRYVPPIPLNMTSSKDIELMWMAFVKQFCSSDGRLNPEPINNTARTYKSDLHFGQYRQSYSDVTVGSKGNITKNSNMNSFVDKLHPRQNLYDIGCSSNTMTNSSKQICIDQNVYPGQNCLPYFVEANLKRVNSVMGSIQVSSSHTSHINKSEHNFMLFGNSHAGVPEQKYNFSSGVHILNPGKFNSIGERRSGYPLKRNANTLPKERFPNQRNRIFFNPNVSAGDWY</sequence>
<keyword evidence="1" id="KW-0175">Coiled coil</keyword>
<feature type="coiled-coil region" evidence="1">
    <location>
        <begin position="376"/>
        <end position="410"/>
    </location>
</feature>